<evidence type="ECO:0000313" key="12">
    <source>
        <dbReference type="EMBL" id="WIM67624.1"/>
    </source>
</evidence>
<dbReference type="CDD" id="cd06558">
    <property type="entry name" value="crotonase-like"/>
    <property type="match status" value="1"/>
</dbReference>
<evidence type="ECO:0000256" key="4">
    <source>
        <dbReference type="ARBA" id="ARBA00022963"/>
    </source>
</evidence>
<dbReference type="SUPFAM" id="SSF48179">
    <property type="entry name" value="6-phosphogluconate dehydrogenase C-terminal domain-like"/>
    <property type="match status" value="2"/>
</dbReference>
<comment type="similarity">
    <text evidence="2">Belongs to the 3-hydroxyacyl-CoA dehydrogenase family.</text>
</comment>
<keyword evidence="13" id="KW-1185">Reference proteome</keyword>
<gene>
    <name evidence="12" type="ORF">QP027_11145</name>
</gene>
<sequence>MQKAAVIGAGSMGSGIAALLASAGFDVILFDMDKEGAQRGIDLQAKRRGFYHADHIARVTPASTTEDIALVADCDWVIEAIFENLEAKHSLYQAVEPHLKDGAYLTSNTSTLPLQQLVQGVKNPERFAITHFFNPPKVMRLVEIVATNDDTAHALQTVIEQQLGKIALQCRDTAGFIANRVGCYWMATGVEAAREHNISYELADAAFGRPFGIPRTGIFGLMDYIGLQLVGPIWGSLEKTLPADDKLQDYAIGSDEFIQGLVERGLTGRTGDGGFYRGRDEVITDDYSYRPRKTPEDEALSHKHPRDVMNTDTPGGRFAKQVFLNTLAYCCEIAPQISDNVSLIDEGLKLGFGWKKGIFELADEVGHDWLIEAYGDNAPALVTAATQGFYPEEGKVVDTQGQIIEHPLREGVVTLSSLRRDGARTVLETAGGALHVLDNGVGILDLHTPLNSLSSDALAFLREAVASAGHNDIKALVIGNDEPRAFSAGADLPSMAAAAASGDTEAIEKLITDGSVTMRELRNAPVPIVGAVRGVALGGGGELLTACDRIVVHADAQIGFPERNVGLYPGWTGTVAMLERNKLAGHADFHQRAFDFVAKAEPAPNAFMARDVAAVRDEDVIIFSADHVLARAIEEAEKMADGYEPRPNTVLSLYTGGTPLDAGWPIEGTTENDHAIVARLAEQYTTEEGITELPFDEFCEREVDFVAPVLSWPANVERTAHMAKTRKPLRN</sequence>
<keyword evidence="6" id="KW-0520">NAD</keyword>
<dbReference type="PANTHER" id="PTHR48075:SF7">
    <property type="entry name" value="3-HYDROXYACYL-COA DEHYDROGENASE-RELATED"/>
    <property type="match status" value="1"/>
</dbReference>
<keyword evidence="7" id="KW-0443">Lipid metabolism</keyword>
<dbReference type="InterPro" id="IPR008927">
    <property type="entry name" value="6-PGluconate_DH-like_C_sf"/>
</dbReference>
<proteinExistence type="inferred from homology"/>
<reference evidence="12 13" key="1">
    <citation type="submission" date="2023-05" db="EMBL/GenBank/DDBJ databases">
        <title>Corynebacterium suedekumii sp. nov. and Corynebacterium breve sp. nov. isolated from raw cow's milk.</title>
        <authorList>
            <person name="Baer M.K."/>
            <person name="Mehl L."/>
            <person name="Hellmuth R."/>
            <person name="Marke G."/>
            <person name="Lipski A."/>
        </authorList>
    </citation>
    <scope>NUCLEOTIDE SEQUENCE [LARGE SCALE GENOMIC DNA]</scope>
    <source>
        <strain evidence="12 13">R4</strain>
    </source>
</reference>
<evidence type="ECO:0000256" key="3">
    <source>
        <dbReference type="ARBA" id="ARBA00022832"/>
    </source>
</evidence>
<dbReference type="Pfam" id="PF00725">
    <property type="entry name" value="3HCDH"/>
    <property type="match status" value="1"/>
</dbReference>
<comment type="pathway">
    <text evidence="1">Lipid metabolism; fatty acid beta-oxidation.</text>
</comment>
<keyword evidence="4" id="KW-0442">Lipid degradation</keyword>
<accession>A0ABY8VHC1</accession>
<dbReference type="InterPro" id="IPR036291">
    <property type="entry name" value="NAD(P)-bd_dom_sf"/>
</dbReference>
<evidence type="ECO:0000256" key="6">
    <source>
        <dbReference type="ARBA" id="ARBA00023027"/>
    </source>
</evidence>
<dbReference type="InterPro" id="IPR001753">
    <property type="entry name" value="Enoyl-CoA_hydra/iso"/>
</dbReference>
<evidence type="ECO:0000256" key="5">
    <source>
        <dbReference type="ARBA" id="ARBA00023002"/>
    </source>
</evidence>
<feature type="domain" description="3-hydroxyacyl-CoA dehydrogenase NAD binding" evidence="11">
    <location>
        <begin position="3"/>
        <end position="172"/>
    </location>
</feature>
<organism evidence="12 13">
    <name type="scientific">Corynebacterium breve</name>
    <dbReference type="NCBI Taxonomy" id="3049799"/>
    <lineage>
        <taxon>Bacteria</taxon>
        <taxon>Bacillati</taxon>
        <taxon>Actinomycetota</taxon>
        <taxon>Actinomycetes</taxon>
        <taxon>Mycobacteriales</taxon>
        <taxon>Corynebacteriaceae</taxon>
        <taxon>Corynebacterium</taxon>
    </lineage>
</organism>
<protein>
    <submittedName>
        <fullName evidence="12">3-hydroxyacyl-CoA dehydrogenase NAD-binding domain-containing protein</fullName>
    </submittedName>
</protein>
<evidence type="ECO:0000256" key="7">
    <source>
        <dbReference type="ARBA" id="ARBA00023098"/>
    </source>
</evidence>
<evidence type="ECO:0000256" key="8">
    <source>
        <dbReference type="ARBA" id="ARBA00049556"/>
    </source>
</evidence>
<dbReference type="SUPFAM" id="SSF51735">
    <property type="entry name" value="NAD(P)-binding Rossmann-fold domains"/>
    <property type="match status" value="1"/>
</dbReference>
<evidence type="ECO:0000256" key="2">
    <source>
        <dbReference type="ARBA" id="ARBA00009463"/>
    </source>
</evidence>
<evidence type="ECO:0000259" key="11">
    <source>
        <dbReference type="Pfam" id="PF02737"/>
    </source>
</evidence>
<evidence type="ECO:0000256" key="9">
    <source>
        <dbReference type="SAM" id="MobiDB-lite"/>
    </source>
</evidence>
<keyword evidence="3" id="KW-0276">Fatty acid metabolism</keyword>
<dbReference type="RefSeq" id="WP_284824847.1">
    <property type="nucleotide sequence ID" value="NZ_CP126969.1"/>
</dbReference>
<dbReference type="Gene3D" id="1.10.1040.50">
    <property type="match status" value="1"/>
</dbReference>
<name>A0ABY8VHC1_9CORY</name>
<dbReference type="InterPro" id="IPR006108">
    <property type="entry name" value="3HC_DH_C"/>
</dbReference>
<feature type="region of interest" description="Disordered" evidence="9">
    <location>
        <begin position="289"/>
        <end position="308"/>
    </location>
</feature>
<dbReference type="EMBL" id="CP126969">
    <property type="protein sequence ID" value="WIM67624.1"/>
    <property type="molecule type" value="Genomic_DNA"/>
</dbReference>
<keyword evidence="5" id="KW-0560">Oxidoreductase</keyword>
<evidence type="ECO:0000256" key="1">
    <source>
        <dbReference type="ARBA" id="ARBA00005005"/>
    </source>
</evidence>
<dbReference type="Gene3D" id="3.90.226.10">
    <property type="entry name" value="2-enoyl-CoA Hydratase, Chain A, domain 1"/>
    <property type="match status" value="1"/>
</dbReference>
<dbReference type="InterPro" id="IPR029045">
    <property type="entry name" value="ClpP/crotonase-like_dom_sf"/>
</dbReference>
<dbReference type="Gene3D" id="3.40.50.720">
    <property type="entry name" value="NAD(P)-binding Rossmann-like Domain"/>
    <property type="match status" value="1"/>
</dbReference>
<dbReference type="PANTHER" id="PTHR48075">
    <property type="entry name" value="3-HYDROXYACYL-COA DEHYDROGENASE FAMILY PROTEIN"/>
    <property type="match status" value="1"/>
</dbReference>
<comment type="catalytic activity">
    <reaction evidence="8">
        <text>a (3S)-3-hydroxyacyl-CoA + NAD(+) = a 3-oxoacyl-CoA + NADH + H(+)</text>
        <dbReference type="Rhea" id="RHEA:22432"/>
        <dbReference type="ChEBI" id="CHEBI:15378"/>
        <dbReference type="ChEBI" id="CHEBI:57318"/>
        <dbReference type="ChEBI" id="CHEBI:57540"/>
        <dbReference type="ChEBI" id="CHEBI:57945"/>
        <dbReference type="ChEBI" id="CHEBI:90726"/>
        <dbReference type="EC" id="1.1.1.35"/>
    </reaction>
</comment>
<dbReference type="SUPFAM" id="SSF52096">
    <property type="entry name" value="ClpP/crotonase"/>
    <property type="match status" value="1"/>
</dbReference>
<dbReference type="Proteomes" id="UP001225598">
    <property type="component" value="Chromosome"/>
</dbReference>
<feature type="domain" description="3-hydroxyacyl-CoA dehydrogenase C-terminal" evidence="10">
    <location>
        <begin position="175"/>
        <end position="277"/>
    </location>
</feature>
<evidence type="ECO:0000259" key="10">
    <source>
        <dbReference type="Pfam" id="PF00725"/>
    </source>
</evidence>
<dbReference type="Pfam" id="PF00378">
    <property type="entry name" value="ECH_1"/>
    <property type="match status" value="1"/>
</dbReference>
<dbReference type="InterPro" id="IPR006176">
    <property type="entry name" value="3-OHacyl-CoA_DH_NAD-bd"/>
</dbReference>
<dbReference type="Pfam" id="PF02737">
    <property type="entry name" value="3HCDH_N"/>
    <property type="match status" value="1"/>
</dbReference>
<evidence type="ECO:0000313" key="13">
    <source>
        <dbReference type="Proteomes" id="UP001225598"/>
    </source>
</evidence>